<dbReference type="AlphaFoldDB" id="A0A1I7VZZ6"/>
<accession>A0A1I7VZZ6</accession>
<name>A0A1I7VZZ6_LOALO</name>
<dbReference type="OrthoDB" id="10408813at2759"/>
<reference evidence="1" key="1">
    <citation type="submission" date="2012-04" db="EMBL/GenBank/DDBJ databases">
        <title>The Genome Sequence of Loa loa.</title>
        <authorList>
            <consortium name="The Broad Institute Genome Sequencing Platform"/>
            <consortium name="Broad Institute Genome Sequencing Center for Infectious Disease"/>
            <person name="Nutman T.B."/>
            <person name="Fink D.L."/>
            <person name="Russ C."/>
            <person name="Young S."/>
            <person name="Zeng Q."/>
            <person name="Gargeya S."/>
            <person name="Alvarado L."/>
            <person name="Berlin A."/>
            <person name="Chapman S.B."/>
            <person name="Chen Z."/>
            <person name="Freedman E."/>
            <person name="Gellesch M."/>
            <person name="Goldberg J."/>
            <person name="Griggs A."/>
            <person name="Gujja S."/>
            <person name="Heilman E.R."/>
            <person name="Heiman D."/>
            <person name="Howarth C."/>
            <person name="Mehta T."/>
            <person name="Neiman D."/>
            <person name="Pearson M."/>
            <person name="Roberts A."/>
            <person name="Saif S."/>
            <person name="Shea T."/>
            <person name="Shenoy N."/>
            <person name="Sisk P."/>
            <person name="Stolte C."/>
            <person name="Sykes S."/>
            <person name="White J."/>
            <person name="Yandava C."/>
            <person name="Haas B."/>
            <person name="Henn M.R."/>
            <person name="Nusbaum C."/>
            <person name="Birren B."/>
        </authorList>
    </citation>
    <scope>NUCLEOTIDE SEQUENCE [LARGE SCALE GENOMIC DNA]</scope>
</reference>
<gene>
    <name evidence="2" type="primary">LOAG_15994</name>
</gene>
<proteinExistence type="predicted"/>
<dbReference type="Proteomes" id="UP000095285">
    <property type="component" value="Unassembled WGS sequence"/>
</dbReference>
<evidence type="ECO:0000313" key="2">
    <source>
        <dbReference type="WBParaSite" id="EN70_8138"/>
    </source>
</evidence>
<reference evidence="2" key="2">
    <citation type="submission" date="2016-11" db="UniProtKB">
        <authorList>
            <consortium name="WormBaseParasite"/>
        </authorList>
    </citation>
    <scope>IDENTIFICATION</scope>
</reference>
<sequence length="128" mass="14927">MVLIFYGSDVNESAIHINENDNKNTLKTKFGDWKKELLFLNNHHTIAFHFTVLNGIEPEDNEEIFSNVFPDIPLSTLRLRDESSMIGVNIEMEPDFHAGFLYAIVGFRKFDRGNPTTEDRYQSHHLLW</sequence>
<protein>
    <submittedName>
        <fullName evidence="2">Galectin</fullName>
    </submittedName>
</protein>
<keyword evidence="1" id="KW-1185">Reference proteome</keyword>
<dbReference type="WBParaSite" id="EN70_8138">
    <property type="protein sequence ID" value="EN70_8138"/>
    <property type="gene ID" value="EN70_8138"/>
</dbReference>
<organism evidence="1 2">
    <name type="scientific">Loa loa</name>
    <name type="common">Eye worm</name>
    <name type="synonym">Filaria loa</name>
    <dbReference type="NCBI Taxonomy" id="7209"/>
    <lineage>
        <taxon>Eukaryota</taxon>
        <taxon>Metazoa</taxon>
        <taxon>Ecdysozoa</taxon>
        <taxon>Nematoda</taxon>
        <taxon>Chromadorea</taxon>
        <taxon>Rhabditida</taxon>
        <taxon>Spirurina</taxon>
        <taxon>Spiruromorpha</taxon>
        <taxon>Filarioidea</taxon>
        <taxon>Onchocercidae</taxon>
        <taxon>Loa</taxon>
    </lineage>
</organism>
<dbReference type="InParanoid" id="A0A1I7VZZ6"/>
<evidence type="ECO:0000313" key="1">
    <source>
        <dbReference type="Proteomes" id="UP000095285"/>
    </source>
</evidence>